<comment type="caution">
    <text evidence="1">The sequence shown here is derived from an EMBL/GenBank/DDBJ whole genome shotgun (WGS) entry which is preliminary data.</text>
</comment>
<protein>
    <submittedName>
        <fullName evidence="1">Uncharacterized protein</fullName>
    </submittedName>
</protein>
<name>A0A0F9LUP2_9ZZZZ</name>
<proteinExistence type="predicted"/>
<accession>A0A0F9LUP2</accession>
<dbReference type="EMBL" id="LAZR01010232">
    <property type="protein sequence ID" value="KKM68080.1"/>
    <property type="molecule type" value="Genomic_DNA"/>
</dbReference>
<reference evidence="1" key="1">
    <citation type="journal article" date="2015" name="Nature">
        <title>Complex archaea that bridge the gap between prokaryotes and eukaryotes.</title>
        <authorList>
            <person name="Spang A."/>
            <person name="Saw J.H."/>
            <person name="Jorgensen S.L."/>
            <person name="Zaremba-Niedzwiedzka K."/>
            <person name="Martijn J."/>
            <person name="Lind A.E."/>
            <person name="van Eijk R."/>
            <person name="Schleper C."/>
            <person name="Guy L."/>
            <person name="Ettema T.J."/>
        </authorList>
    </citation>
    <scope>NUCLEOTIDE SEQUENCE</scope>
</reference>
<sequence length="75" mass="8443">MPCSLGDGFAVMTSPPCPNCDKKLAVFGTLHMCWCCTNCGCHFEVVADEGEGWHLEVLDTSEIKWMPWEKPYMEV</sequence>
<evidence type="ECO:0000313" key="1">
    <source>
        <dbReference type="EMBL" id="KKM68080.1"/>
    </source>
</evidence>
<gene>
    <name evidence="1" type="ORF">LCGC14_1464490</name>
</gene>
<dbReference type="AlphaFoldDB" id="A0A0F9LUP2"/>
<organism evidence="1">
    <name type="scientific">marine sediment metagenome</name>
    <dbReference type="NCBI Taxonomy" id="412755"/>
    <lineage>
        <taxon>unclassified sequences</taxon>
        <taxon>metagenomes</taxon>
        <taxon>ecological metagenomes</taxon>
    </lineage>
</organism>